<evidence type="ECO:0000256" key="3">
    <source>
        <dbReference type="ARBA" id="ARBA00022729"/>
    </source>
</evidence>
<accession>A0ABS7HDA4</accession>
<organism evidence="7 8">
    <name type="scientific">Rhizobium herbae</name>
    <dbReference type="NCBI Taxonomy" id="508661"/>
    <lineage>
        <taxon>Bacteria</taxon>
        <taxon>Pseudomonadati</taxon>
        <taxon>Pseudomonadota</taxon>
        <taxon>Alphaproteobacteria</taxon>
        <taxon>Hyphomicrobiales</taxon>
        <taxon>Rhizobiaceae</taxon>
        <taxon>Rhizobium/Agrobacterium group</taxon>
        <taxon>Rhizobium</taxon>
    </lineage>
</organism>
<dbReference type="Proteomes" id="UP000757604">
    <property type="component" value="Unassembled WGS sequence"/>
</dbReference>
<dbReference type="PANTHER" id="PTHR30483">
    <property type="entry name" value="LEUCINE-SPECIFIC-BINDING PROTEIN"/>
    <property type="match status" value="1"/>
</dbReference>
<feature type="domain" description="Leucine-binding protein" evidence="6">
    <location>
        <begin position="30"/>
        <end position="371"/>
    </location>
</feature>
<evidence type="ECO:0000256" key="5">
    <source>
        <dbReference type="SAM" id="SignalP"/>
    </source>
</evidence>
<keyword evidence="3 5" id="KW-0732">Signal</keyword>
<keyword evidence="2" id="KW-0813">Transport</keyword>
<comment type="caution">
    <text evidence="7">The sequence shown here is derived from an EMBL/GenBank/DDBJ whole genome shotgun (WGS) entry which is preliminary data.</text>
</comment>
<dbReference type="EMBL" id="JAEUAO010000003">
    <property type="protein sequence ID" value="MBW9064800.1"/>
    <property type="molecule type" value="Genomic_DNA"/>
</dbReference>
<reference evidence="7 8" key="1">
    <citation type="journal article" date="2021" name="MBio">
        <title>Poor Competitiveness of Bradyrhizobium in Pigeon Pea Root Colonization in Indian Soils.</title>
        <authorList>
            <person name="Chalasani D."/>
            <person name="Basu A."/>
            <person name="Pullabhotla S.V.S.R.N."/>
            <person name="Jorrin B."/>
            <person name="Neal A.L."/>
            <person name="Poole P.S."/>
            <person name="Podile A.R."/>
            <person name="Tkacz A."/>
        </authorList>
    </citation>
    <scope>NUCLEOTIDE SEQUENCE [LARGE SCALE GENOMIC DNA]</scope>
    <source>
        <strain evidence="7 8">HU44</strain>
    </source>
</reference>
<protein>
    <submittedName>
        <fullName evidence="7">Penicillin-binding protein activator</fullName>
    </submittedName>
</protein>
<feature type="signal peptide" evidence="5">
    <location>
        <begin position="1"/>
        <end position="27"/>
    </location>
</feature>
<dbReference type="PRINTS" id="PR00337">
    <property type="entry name" value="LEUILEVALBP"/>
</dbReference>
<dbReference type="PANTHER" id="PTHR30483:SF6">
    <property type="entry name" value="PERIPLASMIC BINDING PROTEIN OF ABC TRANSPORTER FOR NATURAL AMINO ACIDS"/>
    <property type="match status" value="1"/>
</dbReference>
<dbReference type="RefSeq" id="WP_220372761.1">
    <property type="nucleotide sequence ID" value="NZ_JAEUAO010000003.1"/>
</dbReference>
<evidence type="ECO:0000256" key="2">
    <source>
        <dbReference type="ARBA" id="ARBA00022448"/>
    </source>
</evidence>
<dbReference type="InterPro" id="IPR051010">
    <property type="entry name" value="BCAA_transport"/>
</dbReference>
<feature type="chain" id="PRO_5045914787" evidence="5">
    <location>
        <begin position="28"/>
        <end position="382"/>
    </location>
</feature>
<gene>
    <name evidence="7" type="ORF">JNB71_15950</name>
</gene>
<dbReference type="InterPro" id="IPR028082">
    <property type="entry name" value="Peripla_BP_I"/>
</dbReference>
<dbReference type="InterPro" id="IPR000709">
    <property type="entry name" value="Leu_Ile_Val-bd"/>
</dbReference>
<evidence type="ECO:0000256" key="4">
    <source>
        <dbReference type="ARBA" id="ARBA00022970"/>
    </source>
</evidence>
<sequence>MNRRYFLALTAGAAFAMVAAAPFAATAADPIKIANVIELSGAGATVGTNWRDGLTLAFEEINAAGGLLGQSVEVLNYDTQTDAPTSRAMVQKAIDDGAYVILGPIYSGTVKVNMLVAQQNGVPQLTGAEAPFITGMGNPYIFRTSFGAQQSMPKLAKYLSEKAGTKTVAVAWSNDDFGKGGRDSFVAEMEKHGIQVVADISSEVGQADFAADVVKLKGSGAEAIFVYLHEEESARLLKEIRKQDVKQAIFGETTLMNQKVIDLAGDAVNGVRGHVGLTADAPVPGIEDFVKKFEAKYKYKPDHNAIKAYTGAYAVKFVTNKIGKADRQAFADALHNLTITPAEEPGILMETSWDDKGEINRESFLVEVVDGKQKVIETLPKL</sequence>
<dbReference type="SUPFAM" id="SSF53822">
    <property type="entry name" value="Periplasmic binding protein-like I"/>
    <property type="match status" value="1"/>
</dbReference>
<evidence type="ECO:0000313" key="7">
    <source>
        <dbReference type="EMBL" id="MBW9064800.1"/>
    </source>
</evidence>
<evidence type="ECO:0000313" key="8">
    <source>
        <dbReference type="Proteomes" id="UP000757604"/>
    </source>
</evidence>
<keyword evidence="8" id="KW-1185">Reference proteome</keyword>
<dbReference type="InterPro" id="IPR028081">
    <property type="entry name" value="Leu-bd"/>
</dbReference>
<dbReference type="InterPro" id="IPR006311">
    <property type="entry name" value="TAT_signal"/>
</dbReference>
<comment type="similarity">
    <text evidence="1">Belongs to the leucine-binding protein family.</text>
</comment>
<dbReference type="Pfam" id="PF13458">
    <property type="entry name" value="Peripla_BP_6"/>
    <property type="match status" value="1"/>
</dbReference>
<dbReference type="PROSITE" id="PS51318">
    <property type="entry name" value="TAT"/>
    <property type="match status" value="1"/>
</dbReference>
<keyword evidence="4" id="KW-0029">Amino-acid transport</keyword>
<name>A0ABS7HDA4_9HYPH</name>
<evidence type="ECO:0000256" key="1">
    <source>
        <dbReference type="ARBA" id="ARBA00010062"/>
    </source>
</evidence>
<proteinExistence type="inferred from homology"/>
<dbReference type="Gene3D" id="3.40.50.2300">
    <property type="match status" value="2"/>
</dbReference>
<evidence type="ECO:0000259" key="6">
    <source>
        <dbReference type="Pfam" id="PF13458"/>
    </source>
</evidence>